<dbReference type="EMBL" id="JAIWYP010000002">
    <property type="protein sequence ID" value="KAH3864606.1"/>
    <property type="molecule type" value="Genomic_DNA"/>
</dbReference>
<proteinExistence type="predicted"/>
<feature type="compositionally biased region" description="Basic and acidic residues" evidence="1">
    <location>
        <begin position="1"/>
        <end position="30"/>
    </location>
</feature>
<evidence type="ECO:0000256" key="1">
    <source>
        <dbReference type="SAM" id="MobiDB-lite"/>
    </source>
</evidence>
<sequence>MSESEKSDKSGPESQDEKKSQASVDERGDNPEQEVDGSSETGSGDGSDIDFTADVDVEIAEGEIENMGEESGGDELDQGRLQVMVWLREILAEICLG</sequence>
<dbReference type="AlphaFoldDB" id="A0A9D4LV48"/>
<gene>
    <name evidence="2" type="ORF">DPMN_027628</name>
</gene>
<comment type="caution">
    <text evidence="2">The sequence shown here is derived from an EMBL/GenBank/DDBJ whole genome shotgun (WGS) entry which is preliminary data.</text>
</comment>
<evidence type="ECO:0000313" key="3">
    <source>
        <dbReference type="Proteomes" id="UP000828390"/>
    </source>
</evidence>
<protein>
    <submittedName>
        <fullName evidence="2">Uncharacterized protein</fullName>
    </submittedName>
</protein>
<evidence type="ECO:0000313" key="2">
    <source>
        <dbReference type="EMBL" id="KAH3864606.1"/>
    </source>
</evidence>
<dbReference type="Proteomes" id="UP000828390">
    <property type="component" value="Unassembled WGS sequence"/>
</dbReference>
<reference evidence="2" key="2">
    <citation type="submission" date="2020-11" db="EMBL/GenBank/DDBJ databases">
        <authorList>
            <person name="McCartney M.A."/>
            <person name="Auch B."/>
            <person name="Kono T."/>
            <person name="Mallez S."/>
            <person name="Becker A."/>
            <person name="Gohl D.M."/>
            <person name="Silverstein K.A.T."/>
            <person name="Koren S."/>
            <person name="Bechman K.B."/>
            <person name="Herman A."/>
            <person name="Abrahante J.E."/>
            <person name="Garbe J."/>
        </authorList>
    </citation>
    <scope>NUCLEOTIDE SEQUENCE</scope>
    <source>
        <strain evidence="2">Duluth1</strain>
        <tissue evidence="2">Whole animal</tissue>
    </source>
</reference>
<name>A0A9D4LV48_DREPO</name>
<organism evidence="2 3">
    <name type="scientific">Dreissena polymorpha</name>
    <name type="common">Zebra mussel</name>
    <name type="synonym">Mytilus polymorpha</name>
    <dbReference type="NCBI Taxonomy" id="45954"/>
    <lineage>
        <taxon>Eukaryota</taxon>
        <taxon>Metazoa</taxon>
        <taxon>Spiralia</taxon>
        <taxon>Lophotrochozoa</taxon>
        <taxon>Mollusca</taxon>
        <taxon>Bivalvia</taxon>
        <taxon>Autobranchia</taxon>
        <taxon>Heteroconchia</taxon>
        <taxon>Euheterodonta</taxon>
        <taxon>Imparidentia</taxon>
        <taxon>Neoheterodontei</taxon>
        <taxon>Myida</taxon>
        <taxon>Dreissenoidea</taxon>
        <taxon>Dreissenidae</taxon>
        <taxon>Dreissena</taxon>
    </lineage>
</organism>
<reference evidence="2" key="1">
    <citation type="journal article" date="2019" name="bioRxiv">
        <title>The Genome of the Zebra Mussel, Dreissena polymorpha: A Resource for Invasive Species Research.</title>
        <authorList>
            <person name="McCartney M.A."/>
            <person name="Auch B."/>
            <person name="Kono T."/>
            <person name="Mallez S."/>
            <person name="Zhang Y."/>
            <person name="Obille A."/>
            <person name="Becker A."/>
            <person name="Abrahante J.E."/>
            <person name="Garbe J."/>
            <person name="Badalamenti J.P."/>
            <person name="Herman A."/>
            <person name="Mangelson H."/>
            <person name="Liachko I."/>
            <person name="Sullivan S."/>
            <person name="Sone E.D."/>
            <person name="Koren S."/>
            <person name="Silverstein K.A.T."/>
            <person name="Beckman K.B."/>
            <person name="Gohl D.M."/>
        </authorList>
    </citation>
    <scope>NUCLEOTIDE SEQUENCE</scope>
    <source>
        <strain evidence="2">Duluth1</strain>
        <tissue evidence="2">Whole animal</tissue>
    </source>
</reference>
<accession>A0A9D4LV48</accession>
<keyword evidence="3" id="KW-1185">Reference proteome</keyword>
<feature type="region of interest" description="Disordered" evidence="1">
    <location>
        <begin position="1"/>
        <end position="51"/>
    </location>
</feature>